<dbReference type="PANTHER" id="PTHR30217:SF10">
    <property type="entry name" value="23S RRNA 5-HYDROXYCYTIDINE C2501 SYNTHASE"/>
    <property type="match status" value="1"/>
</dbReference>
<protein>
    <submittedName>
        <fullName evidence="1">Peptidase U32</fullName>
    </submittedName>
</protein>
<dbReference type="PANTHER" id="PTHR30217">
    <property type="entry name" value="PEPTIDASE U32 FAMILY"/>
    <property type="match status" value="1"/>
</dbReference>
<dbReference type="AlphaFoldDB" id="A0A6S6R3Y1"/>
<dbReference type="KEGG" id="acel:acsn021_17440"/>
<dbReference type="InterPro" id="IPR051454">
    <property type="entry name" value="RNA/ubiquinone_mod_enzymes"/>
</dbReference>
<accession>A0A6S6R3Y1</accession>
<evidence type="ECO:0000313" key="2">
    <source>
        <dbReference type="Proteomes" id="UP000515561"/>
    </source>
</evidence>
<keyword evidence="2" id="KW-1185">Reference proteome</keyword>
<dbReference type="RefSeq" id="WP_184091344.1">
    <property type="nucleotide sequence ID" value="NZ_AP023367.1"/>
</dbReference>
<reference evidence="1 2" key="1">
    <citation type="journal article" date="2016" name="Int. J. Syst. Evol. Microbiol.">
        <title>Descriptions of Anaerotaenia torta gen. nov., sp. nov. and Anaerocolumna cellulosilytica gen. nov., sp. nov. isolated from a methanogenic reactor of cattle waste.</title>
        <authorList>
            <person name="Uek A."/>
            <person name="Ohtaki Y."/>
            <person name="Kaku N."/>
            <person name="Ueki K."/>
        </authorList>
    </citation>
    <scope>NUCLEOTIDE SEQUENCE [LARGE SCALE GENOMIC DNA]</scope>
    <source>
        <strain evidence="1 2">SN021</strain>
    </source>
</reference>
<evidence type="ECO:0000313" key="1">
    <source>
        <dbReference type="EMBL" id="BCJ94175.1"/>
    </source>
</evidence>
<dbReference type="EMBL" id="AP023367">
    <property type="protein sequence ID" value="BCJ94175.1"/>
    <property type="molecule type" value="Genomic_DNA"/>
</dbReference>
<sequence>MVSYSVPSDFCSNTLKKLNEINGLKSKGFISEVYGQVTEGTFIASGRMPSLLPQVTMKQLEVYLESCKKYNIKFNYTLNASCMSNKELIHIKELKQFISELYQMGIRSFTVTLPTLMDTIKSMYDDVEIKASAICEINSPEKASYYKEMGISRIVVEPDITRKFDILEKICKVFGDGVEIIVNNMCLKGCPYKMFHYNFESHGEQMKEHSNYYYHKCSLQKANKAYNYIKLNWIRPEDIYRYSSIGIKSFKIQGRNNKNGDNINKIIQYYLEESFDGNLLDLLTLFTPYNSFQPYIDNKKLDGFLEPFYQNKDFCTGLCDTCLYCMDYAKKSMDVSELKTLNQYATQFYEKVNRLD</sequence>
<proteinExistence type="predicted"/>
<gene>
    <name evidence="1" type="ORF">acsn021_17440</name>
</gene>
<dbReference type="Proteomes" id="UP000515561">
    <property type="component" value="Chromosome"/>
</dbReference>
<dbReference type="InterPro" id="IPR001539">
    <property type="entry name" value="Peptidase_U32"/>
</dbReference>
<name>A0A6S6R3Y1_9FIRM</name>
<dbReference type="Pfam" id="PF01136">
    <property type="entry name" value="Peptidase_U32"/>
    <property type="match status" value="1"/>
</dbReference>
<organism evidence="1 2">
    <name type="scientific">Anaerocolumna cellulosilytica</name>
    <dbReference type="NCBI Taxonomy" id="433286"/>
    <lineage>
        <taxon>Bacteria</taxon>
        <taxon>Bacillati</taxon>
        <taxon>Bacillota</taxon>
        <taxon>Clostridia</taxon>
        <taxon>Lachnospirales</taxon>
        <taxon>Lachnospiraceae</taxon>
        <taxon>Anaerocolumna</taxon>
    </lineage>
</organism>